<dbReference type="SUPFAM" id="SSF50998">
    <property type="entry name" value="Quinoprotein alcohol dehydrogenase-like"/>
    <property type="match status" value="1"/>
</dbReference>
<dbReference type="PANTHER" id="PTHR32303:SF4">
    <property type="entry name" value="QUINOPROTEIN GLUCOSE DEHYDROGENASE"/>
    <property type="match status" value="1"/>
</dbReference>
<dbReference type="GO" id="GO:0008876">
    <property type="term" value="F:quinoprotein glucose dehydrogenase activity"/>
    <property type="evidence" value="ECO:0007669"/>
    <property type="project" value="TreeGrafter"/>
</dbReference>
<feature type="domain" description="Pyrrolo-quinoline quinone repeat" evidence="4">
    <location>
        <begin position="22"/>
        <end position="199"/>
    </location>
</feature>
<evidence type="ECO:0000256" key="3">
    <source>
        <dbReference type="ARBA" id="ARBA00023002"/>
    </source>
</evidence>
<dbReference type="EMBL" id="UINC01220234">
    <property type="protein sequence ID" value="SVE48061.1"/>
    <property type="molecule type" value="Genomic_DNA"/>
</dbReference>
<evidence type="ECO:0000256" key="2">
    <source>
        <dbReference type="ARBA" id="ARBA00008156"/>
    </source>
</evidence>
<protein>
    <recommendedName>
        <fullName evidence="4">Pyrrolo-quinoline quinone repeat domain-containing protein</fullName>
    </recommendedName>
</protein>
<evidence type="ECO:0000256" key="1">
    <source>
        <dbReference type="ARBA" id="ARBA00001931"/>
    </source>
</evidence>
<dbReference type="PROSITE" id="PS51257">
    <property type="entry name" value="PROKAR_LIPOPROTEIN"/>
    <property type="match status" value="1"/>
</dbReference>
<dbReference type="InterPro" id="IPR002372">
    <property type="entry name" value="PQQ_rpt_dom"/>
</dbReference>
<keyword evidence="3" id="KW-0560">Oxidoreductase</keyword>
<sequence>MDKILLIALLFLIFSCNKNKDWNVYGGSYQRTQYIDSDKINKKNISKLVKTWEYRTHDNDKNSEIQTNPLIVDEKFYGVSPKLKLFSLEAKTGSERWIFDPFQSDQKYFDKEDTSINVCRGITYFEDKFKNAFIFYGVGSKLFKVNALNGKPDLNFGDSGYVDLHKGLGENSSSLYVLMTSPGIIYNNLIIVGSKVSEGNPAAK</sequence>
<dbReference type="InterPro" id="IPR011047">
    <property type="entry name" value="Quinoprotein_ADH-like_sf"/>
</dbReference>
<organism evidence="5">
    <name type="scientific">marine metagenome</name>
    <dbReference type="NCBI Taxonomy" id="408172"/>
    <lineage>
        <taxon>unclassified sequences</taxon>
        <taxon>metagenomes</taxon>
        <taxon>ecological metagenomes</taxon>
    </lineage>
</organism>
<reference evidence="5" key="1">
    <citation type="submission" date="2018-05" db="EMBL/GenBank/DDBJ databases">
        <authorList>
            <person name="Lanie J.A."/>
            <person name="Ng W.-L."/>
            <person name="Kazmierczak K.M."/>
            <person name="Andrzejewski T.M."/>
            <person name="Davidsen T.M."/>
            <person name="Wayne K.J."/>
            <person name="Tettelin H."/>
            <person name="Glass J.I."/>
            <person name="Rusch D."/>
            <person name="Podicherti R."/>
            <person name="Tsui H.-C.T."/>
            <person name="Winkler M.E."/>
        </authorList>
    </citation>
    <scope>NUCLEOTIDE SEQUENCE</scope>
</reference>
<evidence type="ECO:0000313" key="5">
    <source>
        <dbReference type="EMBL" id="SVE48061.1"/>
    </source>
</evidence>
<dbReference type="AlphaFoldDB" id="A0A383DU86"/>
<proteinExistence type="inferred from homology"/>
<accession>A0A383DU86</accession>
<dbReference type="PANTHER" id="PTHR32303">
    <property type="entry name" value="QUINOPROTEIN ALCOHOL DEHYDROGENASE (CYTOCHROME C)"/>
    <property type="match status" value="1"/>
</dbReference>
<dbReference type="Gene3D" id="2.140.10.10">
    <property type="entry name" value="Quinoprotein alcohol dehydrogenase-like superfamily"/>
    <property type="match status" value="1"/>
</dbReference>
<gene>
    <name evidence="5" type="ORF">METZ01_LOCUS500915</name>
</gene>
<evidence type="ECO:0000259" key="4">
    <source>
        <dbReference type="Pfam" id="PF01011"/>
    </source>
</evidence>
<comment type="similarity">
    <text evidence="2">Belongs to the bacterial PQQ dehydrogenase family.</text>
</comment>
<name>A0A383DU86_9ZZZZ</name>
<dbReference type="Pfam" id="PF01011">
    <property type="entry name" value="PQQ"/>
    <property type="match status" value="1"/>
</dbReference>
<comment type="cofactor">
    <cofactor evidence="1">
        <name>pyrroloquinoline quinone</name>
        <dbReference type="ChEBI" id="CHEBI:58442"/>
    </cofactor>
</comment>
<feature type="non-terminal residue" evidence="5">
    <location>
        <position position="204"/>
    </location>
</feature>